<feature type="transmembrane region" description="Helical" evidence="1">
    <location>
        <begin position="92"/>
        <end position="109"/>
    </location>
</feature>
<dbReference type="AlphaFoldDB" id="A0A518ALL4"/>
<dbReference type="KEGG" id="amuc:Pan181_18010"/>
<dbReference type="EMBL" id="CP036278">
    <property type="protein sequence ID" value="QDU55609.1"/>
    <property type="molecule type" value="Genomic_DNA"/>
</dbReference>
<evidence type="ECO:0000313" key="2">
    <source>
        <dbReference type="EMBL" id="QDU55609.1"/>
    </source>
</evidence>
<gene>
    <name evidence="2" type="ORF">Pan181_18010</name>
</gene>
<reference evidence="2 3" key="1">
    <citation type="submission" date="2019-02" db="EMBL/GenBank/DDBJ databases">
        <title>Deep-cultivation of Planctomycetes and their phenomic and genomic characterization uncovers novel biology.</title>
        <authorList>
            <person name="Wiegand S."/>
            <person name="Jogler M."/>
            <person name="Boedeker C."/>
            <person name="Pinto D."/>
            <person name="Vollmers J."/>
            <person name="Rivas-Marin E."/>
            <person name="Kohn T."/>
            <person name="Peeters S.H."/>
            <person name="Heuer A."/>
            <person name="Rast P."/>
            <person name="Oberbeckmann S."/>
            <person name="Bunk B."/>
            <person name="Jeske O."/>
            <person name="Meyerdierks A."/>
            <person name="Storesund J.E."/>
            <person name="Kallscheuer N."/>
            <person name="Luecker S."/>
            <person name="Lage O.M."/>
            <person name="Pohl T."/>
            <person name="Merkel B.J."/>
            <person name="Hornburger P."/>
            <person name="Mueller R.-W."/>
            <person name="Bruemmer F."/>
            <person name="Labrenz M."/>
            <person name="Spormann A.M."/>
            <person name="Op den Camp H."/>
            <person name="Overmann J."/>
            <person name="Amann R."/>
            <person name="Jetten M.S.M."/>
            <person name="Mascher T."/>
            <person name="Medema M.H."/>
            <person name="Devos D.P."/>
            <person name="Kaster A.-K."/>
            <person name="Ovreas L."/>
            <person name="Rohde M."/>
            <person name="Galperin M.Y."/>
            <person name="Jogler C."/>
        </authorList>
    </citation>
    <scope>NUCLEOTIDE SEQUENCE [LARGE SCALE GENOMIC DNA]</scope>
    <source>
        <strain evidence="2 3">Pan181</strain>
    </source>
</reference>
<proteinExistence type="predicted"/>
<evidence type="ECO:0000313" key="3">
    <source>
        <dbReference type="Proteomes" id="UP000315750"/>
    </source>
</evidence>
<dbReference type="Proteomes" id="UP000315750">
    <property type="component" value="Chromosome"/>
</dbReference>
<organism evidence="2 3">
    <name type="scientific">Aeoliella mucimassa</name>
    <dbReference type="NCBI Taxonomy" id="2527972"/>
    <lineage>
        <taxon>Bacteria</taxon>
        <taxon>Pseudomonadati</taxon>
        <taxon>Planctomycetota</taxon>
        <taxon>Planctomycetia</taxon>
        <taxon>Pirellulales</taxon>
        <taxon>Lacipirellulaceae</taxon>
        <taxon>Aeoliella</taxon>
    </lineage>
</organism>
<keyword evidence="1" id="KW-1133">Transmembrane helix</keyword>
<accession>A0A518ALL4</accession>
<feature type="transmembrane region" description="Helical" evidence="1">
    <location>
        <begin position="58"/>
        <end position="80"/>
    </location>
</feature>
<evidence type="ECO:0000256" key="1">
    <source>
        <dbReference type="SAM" id="Phobius"/>
    </source>
</evidence>
<dbReference type="OrthoDB" id="290191at2"/>
<keyword evidence="1" id="KW-0812">Transmembrane</keyword>
<sequence>MFHRFTKFLRQHVRLPASVVVLLVVLVLLYGVRGACTVVWGMLVAMAAALLGGGDEQVVAGVVWRTLPLALASAGVVFAVRSRWLTLDGIQSYLAVAAIVLGAAAVGNACHEQSSRSVAVLAVKTDEDSSSRQQSPAKPVGLPSLNQGQGMAFDLAGDAALQADVQPSSWQQMGAIRWFAKPDLARQPQPIPPVRLFGEGPGVLGWIGSAVNQLLGYLITYEPRLFLASLVAGGFVGWQLHGRVSKANAVIADLVSGNSDENVTRKAA</sequence>
<protein>
    <submittedName>
        <fullName evidence="2">Uncharacterized protein</fullName>
    </submittedName>
</protein>
<keyword evidence="3" id="KW-1185">Reference proteome</keyword>
<keyword evidence="1" id="KW-0472">Membrane</keyword>
<dbReference type="RefSeq" id="WP_145246450.1">
    <property type="nucleotide sequence ID" value="NZ_CP036278.1"/>
</dbReference>
<name>A0A518ALL4_9BACT</name>